<evidence type="ECO:0000256" key="1">
    <source>
        <dbReference type="SAM" id="MobiDB-lite"/>
    </source>
</evidence>
<feature type="compositionally biased region" description="Basic and acidic residues" evidence="1">
    <location>
        <begin position="56"/>
        <end position="71"/>
    </location>
</feature>
<organism evidence="2 3">
    <name type="scientific">Tanacetum coccineum</name>
    <dbReference type="NCBI Taxonomy" id="301880"/>
    <lineage>
        <taxon>Eukaryota</taxon>
        <taxon>Viridiplantae</taxon>
        <taxon>Streptophyta</taxon>
        <taxon>Embryophyta</taxon>
        <taxon>Tracheophyta</taxon>
        <taxon>Spermatophyta</taxon>
        <taxon>Magnoliopsida</taxon>
        <taxon>eudicotyledons</taxon>
        <taxon>Gunneridae</taxon>
        <taxon>Pentapetalae</taxon>
        <taxon>asterids</taxon>
        <taxon>campanulids</taxon>
        <taxon>Asterales</taxon>
        <taxon>Asteraceae</taxon>
        <taxon>Asteroideae</taxon>
        <taxon>Anthemideae</taxon>
        <taxon>Anthemidinae</taxon>
        <taxon>Tanacetum</taxon>
    </lineage>
</organism>
<evidence type="ECO:0000313" key="3">
    <source>
        <dbReference type="Proteomes" id="UP001151760"/>
    </source>
</evidence>
<feature type="compositionally biased region" description="Basic and acidic residues" evidence="1">
    <location>
        <begin position="36"/>
        <end position="47"/>
    </location>
</feature>
<keyword evidence="3" id="KW-1185">Reference proteome</keyword>
<feature type="region of interest" description="Disordered" evidence="1">
    <location>
        <begin position="1"/>
        <end position="71"/>
    </location>
</feature>
<sequence length="144" mass="16241">MGVNAKDSMAGRKHIKGKSGEMNEKAYEMGGNPKDCMGEGKEIRKDNASQMIQKATDQEEQMRNDIKENVYDIKEDTKDETLADKATNMAKGAKDKVVGTMEEAKKTVQGYVDALKPSEENRDKKVDQTDIDVERRPHDEKNYP</sequence>
<evidence type="ECO:0000313" key="2">
    <source>
        <dbReference type="EMBL" id="GJT04295.1"/>
    </source>
</evidence>
<gene>
    <name evidence="2" type="ORF">Tco_0838757</name>
</gene>
<reference evidence="2" key="2">
    <citation type="submission" date="2022-01" db="EMBL/GenBank/DDBJ databases">
        <authorList>
            <person name="Yamashiro T."/>
            <person name="Shiraishi A."/>
            <person name="Satake H."/>
            <person name="Nakayama K."/>
        </authorList>
    </citation>
    <scope>NUCLEOTIDE SEQUENCE</scope>
</reference>
<dbReference type="Proteomes" id="UP001151760">
    <property type="component" value="Unassembled WGS sequence"/>
</dbReference>
<comment type="caution">
    <text evidence="2">The sequence shown here is derived from an EMBL/GenBank/DDBJ whole genome shotgun (WGS) entry which is preliminary data.</text>
</comment>
<name>A0ABQ5ANR8_9ASTR</name>
<feature type="compositionally biased region" description="Basic and acidic residues" evidence="1">
    <location>
        <begin position="18"/>
        <end position="27"/>
    </location>
</feature>
<feature type="compositionally biased region" description="Basic and acidic residues" evidence="1">
    <location>
        <begin position="116"/>
        <end position="144"/>
    </location>
</feature>
<protein>
    <submittedName>
        <fullName evidence="2">Uncharacterized protein</fullName>
    </submittedName>
</protein>
<proteinExistence type="predicted"/>
<feature type="region of interest" description="Disordered" evidence="1">
    <location>
        <begin position="109"/>
        <end position="144"/>
    </location>
</feature>
<accession>A0ABQ5ANR8</accession>
<dbReference type="EMBL" id="BQNB010012499">
    <property type="protein sequence ID" value="GJT04295.1"/>
    <property type="molecule type" value="Genomic_DNA"/>
</dbReference>
<reference evidence="2" key="1">
    <citation type="journal article" date="2022" name="Int. J. Mol. Sci.">
        <title>Draft Genome of Tanacetum Coccineum: Genomic Comparison of Closely Related Tanacetum-Family Plants.</title>
        <authorList>
            <person name="Yamashiro T."/>
            <person name="Shiraishi A."/>
            <person name="Nakayama K."/>
            <person name="Satake H."/>
        </authorList>
    </citation>
    <scope>NUCLEOTIDE SEQUENCE</scope>
</reference>